<protein>
    <recommendedName>
        <fullName evidence="1">DUF5594 domain-containing protein</fullName>
    </recommendedName>
</protein>
<dbReference type="InterPro" id="IPR040953">
    <property type="entry name" value="DUF5594"/>
</dbReference>
<dbReference type="Proteomes" id="UP000003511">
    <property type="component" value="Unassembled WGS sequence"/>
</dbReference>
<gene>
    <name evidence="2" type="ORF">BKIR_c97_0955</name>
</gene>
<dbReference type="AlphaFoldDB" id="G4MJY5"/>
<organism evidence="2 3">
    <name type="scientific">Candidatus Paraburkholderia kirkii UZHbot1</name>
    <dbReference type="NCBI Taxonomy" id="1055526"/>
    <lineage>
        <taxon>Bacteria</taxon>
        <taxon>Pseudomonadati</taxon>
        <taxon>Pseudomonadota</taxon>
        <taxon>Betaproteobacteria</taxon>
        <taxon>Burkholderiales</taxon>
        <taxon>Burkholderiaceae</taxon>
        <taxon>Paraburkholderia</taxon>
    </lineage>
</organism>
<comment type="caution">
    <text evidence="2">The sequence shown here is derived from an EMBL/GenBank/DDBJ whole genome shotgun (WGS) entry which is preliminary data.</text>
</comment>
<evidence type="ECO:0000259" key="1">
    <source>
        <dbReference type="Pfam" id="PF18057"/>
    </source>
</evidence>
<reference evidence="2 3" key="2">
    <citation type="submission" date="2011-10" db="EMBL/GenBank/DDBJ databases">
        <title>Draft genome sequence of Candidatus Burkholderia kirkii.</title>
        <authorList>
            <person name="Carlier A.L."/>
            <person name="Eberl L."/>
        </authorList>
    </citation>
    <scope>NUCLEOTIDE SEQUENCE [LARGE SCALE GENOMIC DNA]</scope>
    <source>
        <strain evidence="2 3">UZHbot1</strain>
    </source>
</reference>
<reference evidence="2 3" key="1">
    <citation type="submission" date="2011-09" db="EMBL/GenBank/DDBJ databases">
        <authorList>
            <person name="Carlier A."/>
        </authorList>
    </citation>
    <scope>NUCLEOTIDE SEQUENCE [LARGE SCALE GENOMIC DNA]</scope>
    <source>
        <strain evidence="2 3">UZHbot1</strain>
    </source>
</reference>
<sequence>MNREQALRFEIEFMPRILECVAREVGRGVRVEILPYENARVPSRLHVSAERAPRAEGGDGRGYPCPLNVYFTWDGAEIERLLDAGGKARFLRYLDAIGAKLHAWQGARELDLVTRSQAEPSVLFGGLDFEA</sequence>
<dbReference type="EMBL" id="CAFE01000286">
    <property type="protein sequence ID" value="CCD41464.1"/>
    <property type="molecule type" value="Genomic_DNA"/>
</dbReference>
<proteinExistence type="predicted"/>
<dbReference type="Pfam" id="PF18057">
    <property type="entry name" value="DUF5594"/>
    <property type="match status" value="1"/>
</dbReference>
<dbReference type="STRING" id="1055526.BKIR_c97_0955"/>
<accession>G4MJY5</accession>
<keyword evidence="3" id="KW-1185">Reference proteome</keyword>
<feature type="domain" description="DUF5594" evidence="1">
    <location>
        <begin position="1"/>
        <end position="130"/>
    </location>
</feature>
<evidence type="ECO:0000313" key="2">
    <source>
        <dbReference type="EMBL" id="CCD41464.1"/>
    </source>
</evidence>
<name>G4MJY5_9BURK</name>
<evidence type="ECO:0000313" key="3">
    <source>
        <dbReference type="Proteomes" id="UP000003511"/>
    </source>
</evidence>
<dbReference type="BioCyc" id="CBUR1055526:G10QW-2192-MONOMER"/>
<dbReference type="HOGENOM" id="CLU_1977367_0_0_4"/>